<dbReference type="VEuPathDB" id="TriTrypDB:TvY486_1014990"/>
<protein>
    <submittedName>
        <fullName evidence="2">Uncharacterized protein</fullName>
    </submittedName>
</protein>
<evidence type="ECO:0000256" key="1">
    <source>
        <dbReference type="SAM" id="Phobius"/>
    </source>
</evidence>
<sequence length="106" mass="12184">MAPHKSNLLLVFCCMYSFLFPFLVIIYGIGVLCFVFYLQHHLFSCVVLVLFTCTYNSTLYCLFDLYFATTARLLHTFLRSVSYLLGPVHGIHGEKKTKVGTFLLEL</sequence>
<feature type="transmembrane region" description="Helical" evidence="1">
    <location>
        <begin position="7"/>
        <end position="29"/>
    </location>
</feature>
<organism evidence="2">
    <name type="scientific">Trypanosoma vivax (strain Y486)</name>
    <dbReference type="NCBI Taxonomy" id="1055687"/>
    <lineage>
        <taxon>Eukaryota</taxon>
        <taxon>Discoba</taxon>
        <taxon>Euglenozoa</taxon>
        <taxon>Kinetoplastea</taxon>
        <taxon>Metakinetoplastina</taxon>
        <taxon>Trypanosomatida</taxon>
        <taxon>Trypanosomatidae</taxon>
        <taxon>Trypanosoma</taxon>
        <taxon>Duttonella</taxon>
    </lineage>
</organism>
<gene>
    <name evidence="2" type="ORF">TVY486_1014990</name>
</gene>
<proteinExistence type="predicted"/>
<keyword evidence="1" id="KW-1133">Transmembrane helix</keyword>
<feature type="transmembrane region" description="Helical" evidence="1">
    <location>
        <begin position="41"/>
        <end position="63"/>
    </location>
</feature>
<reference evidence="2" key="1">
    <citation type="journal article" date="2012" name="Proc. Natl. Acad. Sci. U.S.A.">
        <title>Antigenic diversity is generated by distinct evolutionary mechanisms in African trypanosome species.</title>
        <authorList>
            <person name="Jackson A.P."/>
            <person name="Berry A."/>
            <person name="Aslett M."/>
            <person name="Allison H.C."/>
            <person name="Burton P."/>
            <person name="Vavrova-Anderson J."/>
            <person name="Brown R."/>
            <person name="Browne H."/>
            <person name="Corton N."/>
            <person name="Hauser H."/>
            <person name="Gamble J."/>
            <person name="Gilderthorp R."/>
            <person name="Marcello L."/>
            <person name="McQuillan J."/>
            <person name="Otto T.D."/>
            <person name="Quail M.A."/>
            <person name="Sanders M.J."/>
            <person name="van Tonder A."/>
            <person name="Ginger M.L."/>
            <person name="Field M.C."/>
            <person name="Barry J.D."/>
            <person name="Hertz-Fowler C."/>
            <person name="Berriman M."/>
        </authorList>
    </citation>
    <scope>NUCLEOTIDE SEQUENCE</scope>
    <source>
        <strain evidence="2">Y486</strain>
    </source>
</reference>
<evidence type="ECO:0000313" key="2">
    <source>
        <dbReference type="EMBL" id="CCC52456.1"/>
    </source>
</evidence>
<dbReference type="AlphaFoldDB" id="G0U4U1"/>
<keyword evidence="1" id="KW-0812">Transmembrane</keyword>
<accession>G0U4U1</accession>
<name>G0U4U1_TRYVY</name>
<dbReference type="EMBL" id="HE573026">
    <property type="protein sequence ID" value="CCC52456.1"/>
    <property type="molecule type" value="Genomic_DNA"/>
</dbReference>
<keyword evidence="1" id="KW-0472">Membrane</keyword>